<keyword evidence="1" id="KW-0732">Signal</keyword>
<accession>A0ABV0LUY0</accession>
<keyword evidence="3" id="KW-1185">Reference proteome</keyword>
<feature type="signal peptide" evidence="1">
    <location>
        <begin position="1"/>
        <end position="26"/>
    </location>
</feature>
<dbReference type="RefSeq" id="WP_348956384.1">
    <property type="nucleotide sequence ID" value="NZ_JBDZYD010000019.1"/>
</dbReference>
<evidence type="ECO:0000313" key="3">
    <source>
        <dbReference type="Proteomes" id="UP001440984"/>
    </source>
</evidence>
<proteinExistence type="predicted"/>
<evidence type="ECO:0008006" key="4">
    <source>
        <dbReference type="Google" id="ProtNLM"/>
    </source>
</evidence>
<protein>
    <recommendedName>
        <fullName evidence="4">Secreted protein</fullName>
    </recommendedName>
</protein>
<dbReference type="Proteomes" id="UP001440984">
    <property type="component" value="Unassembled WGS sequence"/>
</dbReference>
<comment type="caution">
    <text evidence="2">The sequence shown here is derived from an EMBL/GenBank/DDBJ whole genome shotgun (WGS) entry which is preliminary data.</text>
</comment>
<evidence type="ECO:0000313" key="2">
    <source>
        <dbReference type="EMBL" id="MEQ0565298.1"/>
    </source>
</evidence>
<feature type="chain" id="PRO_5045570492" description="Secreted protein" evidence="1">
    <location>
        <begin position="27"/>
        <end position="128"/>
    </location>
</feature>
<dbReference type="EMBL" id="JBDZYD010000019">
    <property type="protein sequence ID" value="MEQ0565298.1"/>
    <property type="molecule type" value="Genomic_DNA"/>
</dbReference>
<evidence type="ECO:0000256" key="1">
    <source>
        <dbReference type="SAM" id="SignalP"/>
    </source>
</evidence>
<reference evidence="2 3" key="1">
    <citation type="submission" date="2024-05" db="EMBL/GenBank/DDBJ databases">
        <authorList>
            <person name="Zhao H."/>
            <person name="Xu Y."/>
            <person name="Lin S."/>
            <person name="Spain J.C."/>
            <person name="Zhou N.-Y."/>
        </authorList>
    </citation>
    <scope>NUCLEOTIDE SEQUENCE [LARGE SCALE GENOMIC DNA]</scope>
    <source>
        <strain evidence="2 3">NEAU-NG30</strain>
    </source>
</reference>
<gene>
    <name evidence="2" type="ORF">ABJI51_40000</name>
</gene>
<sequence>MKLIRTFGVFAAVAAASAVLAPAASADTVVTGGNVEMVLFGSGYHVDKATVHGIPEPQGPAQYEFIYSATTSPTKTYTMICGGSSTGSSCLHKFTVNATYAHGVGIKSCGQIKRVDNQQILGTACKKW</sequence>
<name>A0ABV0LUY0_9PSEU</name>
<organism evidence="2 3">
    <name type="scientific">Amycolatopsis melonis</name>
    <dbReference type="NCBI Taxonomy" id="3156488"/>
    <lineage>
        <taxon>Bacteria</taxon>
        <taxon>Bacillati</taxon>
        <taxon>Actinomycetota</taxon>
        <taxon>Actinomycetes</taxon>
        <taxon>Pseudonocardiales</taxon>
        <taxon>Pseudonocardiaceae</taxon>
        <taxon>Amycolatopsis</taxon>
    </lineage>
</organism>